<dbReference type="InterPro" id="IPR002818">
    <property type="entry name" value="DJ-1/PfpI"/>
</dbReference>
<dbReference type="InterPro" id="IPR029062">
    <property type="entry name" value="Class_I_gatase-like"/>
</dbReference>
<dbReference type="PANTHER" id="PTHR42733">
    <property type="entry name" value="DJ-1 PROTEIN"/>
    <property type="match status" value="1"/>
</dbReference>
<comment type="similarity">
    <text evidence="1">Belongs to the peptidase C56 family.</text>
</comment>
<protein>
    <recommendedName>
        <fullName evidence="2">DJ-1/PfpI domain-containing protein</fullName>
    </recommendedName>
</protein>
<dbReference type="InterPro" id="IPR006286">
    <property type="entry name" value="C56_PfpI-like"/>
</dbReference>
<dbReference type="Gene3D" id="3.40.50.880">
    <property type="match status" value="1"/>
</dbReference>
<sequence>MSEKVLVVTGDGGESYESLYAVHRLREAGFEVVVAAPSKRRLHLVIHDFEPGWDTYIERQGYGLDSDLAIKEVKADDYLAVLVLGGRAPEYLRHDAALISLIQQFAKLDRWIFSICHGIQVLIAAGLVKGRTVTCYEHVRNEVEFAGGRYSTEEAYRDGRIVTAQTWQSHPEFYRHVLACLQDSAT</sequence>
<dbReference type="SUPFAM" id="SSF52317">
    <property type="entry name" value="Class I glutamine amidotransferase-like"/>
    <property type="match status" value="1"/>
</dbReference>
<dbReference type="NCBIfam" id="TIGR01382">
    <property type="entry name" value="PfpI"/>
    <property type="match status" value="1"/>
</dbReference>
<organism evidence="3">
    <name type="scientific">marine metagenome</name>
    <dbReference type="NCBI Taxonomy" id="408172"/>
    <lineage>
        <taxon>unclassified sequences</taxon>
        <taxon>metagenomes</taxon>
        <taxon>ecological metagenomes</taxon>
    </lineage>
</organism>
<reference evidence="3" key="1">
    <citation type="submission" date="2018-05" db="EMBL/GenBank/DDBJ databases">
        <authorList>
            <person name="Lanie J.A."/>
            <person name="Ng W.-L."/>
            <person name="Kazmierczak K.M."/>
            <person name="Andrzejewski T.M."/>
            <person name="Davidsen T.M."/>
            <person name="Wayne K.J."/>
            <person name="Tettelin H."/>
            <person name="Glass J.I."/>
            <person name="Rusch D."/>
            <person name="Podicherti R."/>
            <person name="Tsui H.-C.T."/>
            <person name="Winkler M.E."/>
        </authorList>
    </citation>
    <scope>NUCLEOTIDE SEQUENCE</scope>
</reference>
<dbReference type="AlphaFoldDB" id="A0A381N5I4"/>
<dbReference type="EMBL" id="UINC01000140">
    <property type="protein sequence ID" value="SUZ49866.1"/>
    <property type="molecule type" value="Genomic_DNA"/>
</dbReference>
<name>A0A381N5I4_9ZZZZ</name>
<gene>
    <name evidence="3" type="ORF">METZ01_LOCUS2720</name>
</gene>
<dbReference type="Pfam" id="PF01965">
    <property type="entry name" value="DJ-1_PfpI"/>
    <property type="match status" value="1"/>
</dbReference>
<evidence type="ECO:0000259" key="2">
    <source>
        <dbReference type="Pfam" id="PF01965"/>
    </source>
</evidence>
<dbReference type="PANTHER" id="PTHR42733:SF2">
    <property type="entry name" value="DJ-1_THIJ_PFPI FAMILY PROTEIN"/>
    <property type="match status" value="1"/>
</dbReference>
<feature type="domain" description="DJ-1/PfpI" evidence="2">
    <location>
        <begin position="4"/>
        <end position="178"/>
    </location>
</feature>
<evidence type="ECO:0000256" key="1">
    <source>
        <dbReference type="ARBA" id="ARBA00008542"/>
    </source>
</evidence>
<dbReference type="CDD" id="cd03169">
    <property type="entry name" value="GATase1_PfpI_1"/>
    <property type="match status" value="1"/>
</dbReference>
<proteinExistence type="inferred from homology"/>
<evidence type="ECO:0000313" key="3">
    <source>
        <dbReference type="EMBL" id="SUZ49866.1"/>
    </source>
</evidence>
<dbReference type="PROSITE" id="PS51276">
    <property type="entry name" value="PEPTIDASE_C56_PFPI"/>
    <property type="match status" value="1"/>
</dbReference>
<accession>A0A381N5I4</accession>